<keyword evidence="2" id="KW-1185">Reference proteome</keyword>
<evidence type="ECO:0000313" key="1">
    <source>
        <dbReference type="EMBL" id="KAK2963362.1"/>
    </source>
</evidence>
<dbReference type="EMBL" id="JARBJD010000007">
    <property type="protein sequence ID" value="KAK2963362.1"/>
    <property type="molecule type" value="Genomic_DNA"/>
</dbReference>
<comment type="caution">
    <text evidence="1">The sequence shown here is derived from an EMBL/GenBank/DDBJ whole genome shotgun (WGS) entry which is preliminary data.</text>
</comment>
<gene>
    <name evidence="1" type="ORF">BLNAU_1896</name>
</gene>
<name>A0ABQ9YHY0_9EUKA</name>
<organism evidence="1 2">
    <name type="scientific">Blattamonas nauphoetae</name>
    <dbReference type="NCBI Taxonomy" id="2049346"/>
    <lineage>
        <taxon>Eukaryota</taxon>
        <taxon>Metamonada</taxon>
        <taxon>Preaxostyla</taxon>
        <taxon>Oxymonadida</taxon>
        <taxon>Blattamonas</taxon>
    </lineage>
</organism>
<protein>
    <submittedName>
        <fullName evidence="1">Uncharacterized protein</fullName>
    </submittedName>
</protein>
<proteinExistence type="predicted"/>
<dbReference type="Proteomes" id="UP001281761">
    <property type="component" value="Unassembled WGS sequence"/>
</dbReference>
<evidence type="ECO:0000313" key="2">
    <source>
        <dbReference type="Proteomes" id="UP001281761"/>
    </source>
</evidence>
<sequence length="89" mass="10336">MSEFFLDFQSMDETNDLEQIRVETTQSAQDTIEALIVSMNKVPSQNTEPTVLSLESIISQFDDPIIYIYLLQFTDFAGWRDPFQHLKGR</sequence>
<reference evidence="1 2" key="1">
    <citation type="journal article" date="2022" name="bioRxiv">
        <title>Genomics of Preaxostyla Flagellates Illuminates Evolutionary Transitions and the Path Towards Mitochondrial Loss.</title>
        <authorList>
            <person name="Novak L.V.F."/>
            <person name="Treitli S.C."/>
            <person name="Pyrih J."/>
            <person name="Halakuc P."/>
            <person name="Pipaliya S.V."/>
            <person name="Vacek V."/>
            <person name="Brzon O."/>
            <person name="Soukal P."/>
            <person name="Eme L."/>
            <person name="Dacks J.B."/>
            <person name="Karnkowska A."/>
            <person name="Elias M."/>
            <person name="Hampl V."/>
        </authorList>
    </citation>
    <scope>NUCLEOTIDE SEQUENCE [LARGE SCALE GENOMIC DNA]</scope>
    <source>
        <strain evidence="1">NAU3</strain>
        <tissue evidence="1">Gut</tissue>
    </source>
</reference>
<accession>A0ABQ9YHY0</accession>